<dbReference type="AlphaFoldDB" id="K9EF04"/>
<dbReference type="EMBL" id="ADLF01000024">
    <property type="protein sequence ID" value="EKU87740.1"/>
    <property type="molecule type" value="Genomic_DNA"/>
</dbReference>
<organism evidence="1 2">
    <name type="scientific">Bacteroides oleiciplenus YIT 12058</name>
    <dbReference type="NCBI Taxonomy" id="742727"/>
    <lineage>
        <taxon>Bacteria</taxon>
        <taxon>Pseudomonadati</taxon>
        <taxon>Bacteroidota</taxon>
        <taxon>Bacteroidia</taxon>
        <taxon>Bacteroidales</taxon>
        <taxon>Bacteroidaceae</taxon>
        <taxon>Bacteroides</taxon>
    </lineage>
</organism>
<evidence type="ECO:0000313" key="2">
    <source>
        <dbReference type="Proteomes" id="UP000009872"/>
    </source>
</evidence>
<comment type="caution">
    <text evidence="1">The sequence shown here is derived from an EMBL/GenBank/DDBJ whole genome shotgun (WGS) entry which is preliminary data.</text>
</comment>
<evidence type="ECO:0000313" key="1">
    <source>
        <dbReference type="EMBL" id="EKU87740.1"/>
    </source>
</evidence>
<accession>K9EF04</accession>
<name>K9EF04_9BACE</name>
<proteinExistence type="predicted"/>
<dbReference type="HOGENOM" id="CLU_3180299_0_0_10"/>
<protein>
    <submittedName>
        <fullName evidence="1">Uncharacterized protein</fullName>
    </submittedName>
</protein>
<dbReference type="STRING" id="742727.HMPREF9447_05199"/>
<dbReference type="Proteomes" id="UP000009872">
    <property type="component" value="Unassembled WGS sequence"/>
</dbReference>
<sequence>MFLTTVDVSNLNSYCRKLKQLLYEYFLVSPRLVSCGIEISFYYADG</sequence>
<gene>
    <name evidence="1" type="ORF">HMPREF9447_05199</name>
</gene>
<reference evidence="1 2" key="1">
    <citation type="submission" date="2012-09" db="EMBL/GenBank/DDBJ databases">
        <title>The Genome Sequence of Bacteroides oleiciplenus YIT 12058.</title>
        <authorList>
            <consortium name="The Broad Institute Genome Sequencing Platform"/>
            <person name="Earl A."/>
            <person name="Ward D."/>
            <person name="Feldgarden M."/>
            <person name="Gevers D."/>
            <person name="Morotomi M."/>
            <person name="Walker B."/>
            <person name="Young S.K."/>
            <person name="Zeng Q."/>
            <person name="Gargeya S."/>
            <person name="Fitzgerald M."/>
            <person name="Haas B."/>
            <person name="Abouelleil A."/>
            <person name="Alvarado L."/>
            <person name="Arachchi H.M."/>
            <person name="Berlin A.M."/>
            <person name="Chapman S.B."/>
            <person name="Goldberg J."/>
            <person name="Griggs A."/>
            <person name="Gujja S."/>
            <person name="Hansen M."/>
            <person name="Howarth C."/>
            <person name="Imamovic A."/>
            <person name="Larimer J."/>
            <person name="McCowen C."/>
            <person name="Montmayeur A."/>
            <person name="Murphy C."/>
            <person name="Neiman D."/>
            <person name="Pearson M."/>
            <person name="Priest M."/>
            <person name="Roberts A."/>
            <person name="Saif S."/>
            <person name="Shea T."/>
            <person name="Sisk P."/>
            <person name="Sykes S."/>
            <person name="Wortman J."/>
            <person name="Nusbaum C."/>
            <person name="Birren B."/>
        </authorList>
    </citation>
    <scope>NUCLEOTIDE SEQUENCE [LARGE SCALE GENOMIC DNA]</scope>
    <source>
        <strain evidence="1 2">YIT 12058</strain>
    </source>
</reference>
<keyword evidence="2" id="KW-1185">Reference proteome</keyword>